<dbReference type="RefSeq" id="WP_238274506.1">
    <property type="nucleotide sequence ID" value="NZ_BPQR01000018.1"/>
</dbReference>
<gene>
    <name evidence="1" type="ORF">AOPFMNJM_1149</name>
</gene>
<proteinExistence type="predicted"/>
<keyword evidence="2" id="KW-1185">Reference proteome</keyword>
<organism evidence="1 2">
    <name type="scientific">Methylobacterium jeotgali</name>
    <dbReference type="NCBI Taxonomy" id="381630"/>
    <lineage>
        <taxon>Bacteria</taxon>
        <taxon>Pseudomonadati</taxon>
        <taxon>Pseudomonadota</taxon>
        <taxon>Alphaproteobacteria</taxon>
        <taxon>Hyphomicrobiales</taxon>
        <taxon>Methylobacteriaceae</taxon>
        <taxon>Methylobacterium</taxon>
    </lineage>
</organism>
<dbReference type="EMBL" id="BPQR01000018">
    <property type="protein sequence ID" value="GJE05843.1"/>
    <property type="molecule type" value="Genomic_DNA"/>
</dbReference>
<accession>A0ABQ4SVE8</accession>
<sequence length="58" mass="6392">MRNLIGLLVVLAAAFLLVGIYVAPNQPELRAWYRDNACVHLDKLSAKICEPIRKADGA</sequence>
<reference evidence="1" key="1">
    <citation type="journal article" date="2021" name="Front. Microbiol.">
        <title>Comprehensive Comparative Genomics and Phenotyping of Methylobacterium Species.</title>
        <authorList>
            <person name="Alessa O."/>
            <person name="Ogura Y."/>
            <person name="Fujitani Y."/>
            <person name="Takami H."/>
            <person name="Hayashi T."/>
            <person name="Sahin N."/>
            <person name="Tani A."/>
        </authorList>
    </citation>
    <scope>NUCLEOTIDE SEQUENCE</scope>
    <source>
        <strain evidence="1">LMG 23639</strain>
    </source>
</reference>
<protein>
    <submittedName>
        <fullName evidence="1">Uncharacterized protein</fullName>
    </submittedName>
</protein>
<name>A0ABQ4SVE8_9HYPH</name>
<dbReference type="Proteomes" id="UP001055102">
    <property type="component" value="Unassembled WGS sequence"/>
</dbReference>
<comment type="caution">
    <text evidence="1">The sequence shown here is derived from an EMBL/GenBank/DDBJ whole genome shotgun (WGS) entry which is preliminary data.</text>
</comment>
<reference evidence="1" key="2">
    <citation type="submission" date="2021-08" db="EMBL/GenBank/DDBJ databases">
        <authorList>
            <person name="Tani A."/>
            <person name="Ola A."/>
            <person name="Ogura Y."/>
            <person name="Katsura K."/>
            <person name="Hayashi T."/>
        </authorList>
    </citation>
    <scope>NUCLEOTIDE SEQUENCE</scope>
    <source>
        <strain evidence="1">LMG 23639</strain>
    </source>
</reference>
<evidence type="ECO:0000313" key="2">
    <source>
        <dbReference type="Proteomes" id="UP001055102"/>
    </source>
</evidence>
<evidence type="ECO:0000313" key="1">
    <source>
        <dbReference type="EMBL" id="GJE05843.1"/>
    </source>
</evidence>